<dbReference type="Proteomes" id="UP001174936">
    <property type="component" value="Unassembled WGS sequence"/>
</dbReference>
<feature type="region of interest" description="Disordered" evidence="1">
    <location>
        <begin position="379"/>
        <end position="409"/>
    </location>
</feature>
<proteinExistence type="predicted"/>
<dbReference type="AlphaFoldDB" id="A0AA40D0C7"/>
<feature type="region of interest" description="Disordered" evidence="1">
    <location>
        <begin position="66"/>
        <end position="102"/>
    </location>
</feature>
<sequence length="409" mass="44538">MCHQEFITYQCGHRSLGVIRPCPLTTAAQNLTPCSTQPSKQYNALTIHQGALSPISAEIITSPFHANKGKAPEGGVPPQVYGQASTSYSTQRQQTPNPTGPAVIPQTYSEMTVNGEHRVSIRVPGLYAAEWLADHRALHASGDCQCRANFEPLKPRIDESSLEASERQLLHNYREFENNGDKMSRREVEERVAEITRLFGLFVAVPVDKTKPNNHQLGASAVPEVIPSQPTQDRYTYIHFSQLATSTPEQLPLVYHDAHPAILESAYPPSAQAHQPTTHGNEAPWDQYYGQGVNSAGAIPAFSDLSHPWYGAPIPVNSPIGNSFWPPHAQYIPGGNPPALVGPGPFTTTGLDFNSVFANDSHLQPGRGQPFPLCGLPVGAGPEGESHMPHWSNPRAPSSQDCRISSDRM</sequence>
<organism evidence="2 3">
    <name type="scientific">Cercophora newfieldiana</name>
    <dbReference type="NCBI Taxonomy" id="92897"/>
    <lineage>
        <taxon>Eukaryota</taxon>
        <taxon>Fungi</taxon>
        <taxon>Dikarya</taxon>
        <taxon>Ascomycota</taxon>
        <taxon>Pezizomycotina</taxon>
        <taxon>Sordariomycetes</taxon>
        <taxon>Sordariomycetidae</taxon>
        <taxon>Sordariales</taxon>
        <taxon>Lasiosphaeriaceae</taxon>
        <taxon>Cercophora</taxon>
    </lineage>
</organism>
<evidence type="ECO:0000313" key="3">
    <source>
        <dbReference type="Proteomes" id="UP001174936"/>
    </source>
</evidence>
<dbReference type="EMBL" id="JAULSV010000001">
    <property type="protein sequence ID" value="KAK0655684.1"/>
    <property type="molecule type" value="Genomic_DNA"/>
</dbReference>
<reference evidence="2" key="1">
    <citation type="submission" date="2023-06" db="EMBL/GenBank/DDBJ databases">
        <title>Genome-scale phylogeny and comparative genomics of the fungal order Sordariales.</title>
        <authorList>
            <consortium name="Lawrence Berkeley National Laboratory"/>
            <person name="Hensen N."/>
            <person name="Bonometti L."/>
            <person name="Westerberg I."/>
            <person name="Brannstrom I.O."/>
            <person name="Guillou S."/>
            <person name="Cros-Aarteil S."/>
            <person name="Calhoun S."/>
            <person name="Haridas S."/>
            <person name="Kuo A."/>
            <person name="Mondo S."/>
            <person name="Pangilinan J."/>
            <person name="Riley R."/>
            <person name="Labutti K."/>
            <person name="Andreopoulos B."/>
            <person name="Lipzen A."/>
            <person name="Chen C."/>
            <person name="Yanf M."/>
            <person name="Daum C."/>
            <person name="Ng V."/>
            <person name="Clum A."/>
            <person name="Steindorff A."/>
            <person name="Ohm R."/>
            <person name="Martin F."/>
            <person name="Silar P."/>
            <person name="Natvig D."/>
            <person name="Lalanne C."/>
            <person name="Gautier V."/>
            <person name="Ament-Velasquez S.L."/>
            <person name="Kruys A."/>
            <person name="Hutchinson M.I."/>
            <person name="Powell A.J."/>
            <person name="Barry K."/>
            <person name="Miller A.N."/>
            <person name="Grigoriev I.V."/>
            <person name="Debuchy R."/>
            <person name="Gladieux P."/>
            <person name="Thoren M.H."/>
            <person name="Johannesson H."/>
        </authorList>
    </citation>
    <scope>NUCLEOTIDE SEQUENCE</scope>
    <source>
        <strain evidence="2">SMH2532-1</strain>
    </source>
</reference>
<comment type="caution">
    <text evidence="2">The sequence shown here is derived from an EMBL/GenBank/DDBJ whole genome shotgun (WGS) entry which is preliminary data.</text>
</comment>
<feature type="compositionally biased region" description="Polar residues" evidence="1">
    <location>
        <begin position="82"/>
        <end position="97"/>
    </location>
</feature>
<accession>A0AA40D0C7</accession>
<protein>
    <submittedName>
        <fullName evidence="2">Uncharacterized protein</fullName>
    </submittedName>
</protein>
<name>A0AA40D0C7_9PEZI</name>
<evidence type="ECO:0000256" key="1">
    <source>
        <dbReference type="SAM" id="MobiDB-lite"/>
    </source>
</evidence>
<gene>
    <name evidence="2" type="ORF">B0T16DRAFT_499710</name>
</gene>
<keyword evidence="3" id="KW-1185">Reference proteome</keyword>
<evidence type="ECO:0000313" key="2">
    <source>
        <dbReference type="EMBL" id="KAK0655684.1"/>
    </source>
</evidence>